<gene>
    <name evidence="1" type="ORF">KP509_09G040800</name>
</gene>
<evidence type="ECO:0000313" key="1">
    <source>
        <dbReference type="EMBL" id="KAH7429303.1"/>
    </source>
</evidence>
<dbReference type="CDD" id="cd09272">
    <property type="entry name" value="RNase_HI_RT_Ty1"/>
    <property type="match status" value="1"/>
</dbReference>
<name>A0A8T2U6A4_CERRI</name>
<evidence type="ECO:0008006" key="3">
    <source>
        <dbReference type="Google" id="ProtNLM"/>
    </source>
</evidence>
<sequence length="187" mass="20541">MANPGRAHWEAVKSILRYLKGTKSKCLCYGKGPLELKGFCDSDMAGDVDTRKSTSGYVYILAGGAISWCSRLQRIVALSTTEAEYISATEASKEAIWLARLCSEFGMPEKAPVLGCDSQSAICLAKNAMFHARTKHIDVRYHFIREVLEDGLITLIKVNTSQNPADALTKCLPKAQYQLCIQMVGVT</sequence>
<dbReference type="AlphaFoldDB" id="A0A8T2U6A4"/>
<dbReference type="PANTHER" id="PTHR11439:SF483">
    <property type="entry name" value="PEPTIDE SYNTHASE GLIP-LIKE, PUTATIVE (AFU_ORTHOLOGUE AFUA_3G12920)-RELATED"/>
    <property type="match status" value="1"/>
</dbReference>
<dbReference type="PANTHER" id="PTHR11439">
    <property type="entry name" value="GAG-POL-RELATED RETROTRANSPOSON"/>
    <property type="match status" value="1"/>
</dbReference>
<dbReference type="OMA" id="CEANAGP"/>
<proteinExistence type="predicted"/>
<accession>A0A8T2U6A4</accession>
<dbReference type="Proteomes" id="UP000825935">
    <property type="component" value="Chromosome 9"/>
</dbReference>
<keyword evidence="2" id="KW-1185">Reference proteome</keyword>
<evidence type="ECO:0000313" key="2">
    <source>
        <dbReference type="Proteomes" id="UP000825935"/>
    </source>
</evidence>
<protein>
    <recommendedName>
        <fullName evidence="3">Retrovirus-related Pol polyprotein from transposon TNT 1-94</fullName>
    </recommendedName>
</protein>
<organism evidence="1 2">
    <name type="scientific">Ceratopteris richardii</name>
    <name type="common">Triangle waterfern</name>
    <dbReference type="NCBI Taxonomy" id="49495"/>
    <lineage>
        <taxon>Eukaryota</taxon>
        <taxon>Viridiplantae</taxon>
        <taxon>Streptophyta</taxon>
        <taxon>Embryophyta</taxon>
        <taxon>Tracheophyta</taxon>
        <taxon>Polypodiopsida</taxon>
        <taxon>Polypodiidae</taxon>
        <taxon>Polypodiales</taxon>
        <taxon>Pteridineae</taxon>
        <taxon>Pteridaceae</taxon>
        <taxon>Parkerioideae</taxon>
        <taxon>Ceratopteris</taxon>
    </lineage>
</organism>
<comment type="caution">
    <text evidence="1">The sequence shown here is derived from an EMBL/GenBank/DDBJ whole genome shotgun (WGS) entry which is preliminary data.</text>
</comment>
<dbReference type="OrthoDB" id="1915846at2759"/>
<reference evidence="1" key="1">
    <citation type="submission" date="2021-08" db="EMBL/GenBank/DDBJ databases">
        <title>WGS assembly of Ceratopteris richardii.</title>
        <authorList>
            <person name="Marchant D.B."/>
            <person name="Chen G."/>
            <person name="Jenkins J."/>
            <person name="Shu S."/>
            <person name="Leebens-Mack J."/>
            <person name="Grimwood J."/>
            <person name="Schmutz J."/>
            <person name="Soltis P."/>
            <person name="Soltis D."/>
            <person name="Chen Z.-H."/>
        </authorList>
    </citation>
    <scope>NUCLEOTIDE SEQUENCE</scope>
    <source>
        <strain evidence="1">Whitten #5841</strain>
        <tissue evidence="1">Leaf</tissue>
    </source>
</reference>
<dbReference type="EMBL" id="CM035414">
    <property type="protein sequence ID" value="KAH7429303.1"/>
    <property type="molecule type" value="Genomic_DNA"/>
</dbReference>